<dbReference type="AlphaFoldDB" id="A0A8T0FDH4"/>
<name>A0A8T0FDH4_ARGBR</name>
<dbReference type="Proteomes" id="UP000807504">
    <property type="component" value="Unassembled WGS sequence"/>
</dbReference>
<reference evidence="2" key="1">
    <citation type="journal article" date="2020" name="bioRxiv">
        <title>Chromosome-level reference genome of the European wasp spider Argiope bruennichi: a resource for studies on range expansion and evolutionary adaptation.</title>
        <authorList>
            <person name="Sheffer M.M."/>
            <person name="Hoppe A."/>
            <person name="Krehenwinkel H."/>
            <person name="Uhl G."/>
            <person name="Kuss A.W."/>
            <person name="Jensen L."/>
            <person name="Jensen C."/>
            <person name="Gillespie R.G."/>
            <person name="Hoff K.J."/>
            <person name="Prost S."/>
        </authorList>
    </citation>
    <scope>NUCLEOTIDE SEQUENCE</scope>
</reference>
<keyword evidence="3" id="KW-1185">Reference proteome</keyword>
<organism evidence="2 3">
    <name type="scientific">Argiope bruennichi</name>
    <name type="common">Wasp spider</name>
    <name type="synonym">Aranea bruennichi</name>
    <dbReference type="NCBI Taxonomy" id="94029"/>
    <lineage>
        <taxon>Eukaryota</taxon>
        <taxon>Metazoa</taxon>
        <taxon>Ecdysozoa</taxon>
        <taxon>Arthropoda</taxon>
        <taxon>Chelicerata</taxon>
        <taxon>Arachnida</taxon>
        <taxon>Araneae</taxon>
        <taxon>Araneomorphae</taxon>
        <taxon>Entelegynae</taxon>
        <taxon>Araneoidea</taxon>
        <taxon>Araneidae</taxon>
        <taxon>Argiope</taxon>
    </lineage>
</organism>
<evidence type="ECO:0000256" key="1">
    <source>
        <dbReference type="SAM" id="MobiDB-lite"/>
    </source>
</evidence>
<reference evidence="2" key="2">
    <citation type="submission" date="2020-06" db="EMBL/GenBank/DDBJ databases">
        <authorList>
            <person name="Sheffer M."/>
        </authorList>
    </citation>
    <scope>NUCLEOTIDE SEQUENCE</scope>
</reference>
<sequence>MSSRKSQENGKKRVKDSSEVVYSGNILHSIETRTQPLEQQSDNSDDQCKRQGKPAIYLTPSPSTYHQFFESIREEYEHFLLENEKIKNIDKFLSRRTLHSDIEDVKPSHSNLLASKKKKRVFLQSVPATKKAVKGSSVNKPPLFKDFSPHLFKLPFTKQVLAESLSHKEACGFFKHLMTLKRLDFRCMEQQMDDVLTELQKAIRDAKSICMRLESISQILPLNINAPVVEVEKLMYLLGSSFRIFKKLEQCGSILNDSLQKYSKDTLDYHQNLLELCLD</sequence>
<feature type="compositionally biased region" description="Basic and acidic residues" evidence="1">
    <location>
        <begin position="1"/>
        <end position="18"/>
    </location>
</feature>
<evidence type="ECO:0000313" key="3">
    <source>
        <dbReference type="Proteomes" id="UP000807504"/>
    </source>
</evidence>
<gene>
    <name evidence="2" type="ORF">HNY73_007288</name>
</gene>
<evidence type="ECO:0000313" key="2">
    <source>
        <dbReference type="EMBL" id="KAF8789347.1"/>
    </source>
</evidence>
<feature type="region of interest" description="Disordered" evidence="1">
    <location>
        <begin position="1"/>
        <end position="56"/>
    </location>
</feature>
<feature type="compositionally biased region" description="Polar residues" evidence="1">
    <location>
        <begin position="32"/>
        <end position="42"/>
    </location>
</feature>
<accession>A0A8T0FDH4</accession>
<dbReference type="EMBL" id="JABXBU010000012">
    <property type="protein sequence ID" value="KAF8789347.1"/>
    <property type="molecule type" value="Genomic_DNA"/>
</dbReference>
<comment type="caution">
    <text evidence="2">The sequence shown here is derived from an EMBL/GenBank/DDBJ whole genome shotgun (WGS) entry which is preliminary data.</text>
</comment>
<proteinExistence type="predicted"/>
<protein>
    <submittedName>
        <fullName evidence="2">Uncharacterized protein</fullName>
    </submittedName>
</protein>